<reference evidence="2 3" key="1">
    <citation type="submission" date="2019-05" db="EMBL/GenBank/DDBJ databases">
        <title>Another draft genome of Portunus trituberculatus and its Hox gene families provides insights of decapod evolution.</title>
        <authorList>
            <person name="Jeong J.-H."/>
            <person name="Song I."/>
            <person name="Kim S."/>
            <person name="Choi T."/>
            <person name="Kim D."/>
            <person name="Ryu S."/>
            <person name="Kim W."/>
        </authorList>
    </citation>
    <scope>NUCLEOTIDE SEQUENCE [LARGE SCALE GENOMIC DNA]</scope>
    <source>
        <tissue evidence="2">Muscle</tissue>
    </source>
</reference>
<name>A0A5B7KC32_PORTR</name>
<dbReference type="EMBL" id="VSRR010140932">
    <property type="protein sequence ID" value="MPD04406.1"/>
    <property type="molecule type" value="Genomic_DNA"/>
</dbReference>
<evidence type="ECO:0000313" key="3">
    <source>
        <dbReference type="Proteomes" id="UP000324222"/>
    </source>
</evidence>
<keyword evidence="3" id="KW-1185">Reference proteome</keyword>
<dbReference type="Proteomes" id="UP000324222">
    <property type="component" value="Unassembled WGS sequence"/>
</dbReference>
<evidence type="ECO:0000256" key="1">
    <source>
        <dbReference type="SAM" id="MobiDB-lite"/>
    </source>
</evidence>
<evidence type="ECO:0000313" key="2">
    <source>
        <dbReference type="EMBL" id="MPD04406.1"/>
    </source>
</evidence>
<sequence>MFKSRRSYNNGNINKTGVVLCYVNPKLTAAAEREAEQWWMPRLHLPASQPALTSASPEGTAGRDDSLPP</sequence>
<protein>
    <submittedName>
        <fullName evidence="2">Uncharacterized protein</fullName>
    </submittedName>
</protein>
<feature type="region of interest" description="Disordered" evidence="1">
    <location>
        <begin position="49"/>
        <end position="69"/>
    </location>
</feature>
<proteinExistence type="predicted"/>
<accession>A0A5B7KC32</accession>
<comment type="caution">
    <text evidence="2">The sequence shown here is derived from an EMBL/GenBank/DDBJ whole genome shotgun (WGS) entry which is preliminary data.</text>
</comment>
<dbReference type="AlphaFoldDB" id="A0A5B7KC32"/>
<gene>
    <name evidence="2" type="ORF">E2C01_100092</name>
</gene>
<organism evidence="2 3">
    <name type="scientific">Portunus trituberculatus</name>
    <name type="common">Swimming crab</name>
    <name type="synonym">Neptunus trituberculatus</name>
    <dbReference type="NCBI Taxonomy" id="210409"/>
    <lineage>
        <taxon>Eukaryota</taxon>
        <taxon>Metazoa</taxon>
        <taxon>Ecdysozoa</taxon>
        <taxon>Arthropoda</taxon>
        <taxon>Crustacea</taxon>
        <taxon>Multicrustacea</taxon>
        <taxon>Malacostraca</taxon>
        <taxon>Eumalacostraca</taxon>
        <taxon>Eucarida</taxon>
        <taxon>Decapoda</taxon>
        <taxon>Pleocyemata</taxon>
        <taxon>Brachyura</taxon>
        <taxon>Eubrachyura</taxon>
        <taxon>Portunoidea</taxon>
        <taxon>Portunidae</taxon>
        <taxon>Portuninae</taxon>
        <taxon>Portunus</taxon>
    </lineage>
</organism>